<evidence type="ECO:0000256" key="7">
    <source>
        <dbReference type="ARBA" id="ARBA00022792"/>
    </source>
</evidence>
<evidence type="ECO:0000256" key="6">
    <source>
        <dbReference type="ARBA" id="ARBA00022741"/>
    </source>
</evidence>
<keyword evidence="15" id="KW-1015">Disulfide bond</keyword>
<evidence type="ECO:0000256" key="2">
    <source>
        <dbReference type="ARBA" id="ARBA00004569"/>
    </source>
</evidence>
<feature type="region of interest" description="Disordered" evidence="18">
    <location>
        <begin position="143"/>
        <end position="162"/>
    </location>
</feature>
<keyword evidence="13 17" id="KW-0342">GTP-binding</keyword>
<evidence type="ECO:0000256" key="9">
    <source>
        <dbReference type="ARBA" id="ARBA00022842"/>
    </source>
</evidence>
<dbReference type="GO" id="GO:0005886">
    <property type="term" value="C:plasma membrane"/>
    <property type="evidence" value="ECO:0007669"/>
    <property type="project" value="TreeGrafter"/>
</dbReference>
<evidence type="ECO:0000256" key="3">
    <source>
        <dbReference type="ARBA" id="ARBA00011980"/>
    </source>
</evidence>
<dbReference type="GO" id="GO:0005758">
    <property type="term" value="C:mitochondrial intermembrane space"/>
    <property type="evidence" value="ECO:0007669"/>
    <property type="project" value="UniProtKB-SubCell"/>
</dbReference>
<feature type="domain" description="Dynamin-type G" evidence="20">
    <location>
        <begin position="242"/>
        <end position="512"/>
    </location>
</feature>
<keyword evidence="5" id="KW-0479">Metal-binding</keyword>
<keyword evidence="10" id="KW-0809">Transit peptide</keyword>
<keyword evidence="22" id="KW-1185">Reference proteome</keyword>
<dbReference type="Pfam" id="PF00350">
    <property type="entry name" value="Dynamin_N"/>
    <property type="match status" value="1"/>
</dbReference>
<organism evidence="21 22">
    <name type="scientific">Wickerhamomyces mucosus</name>
    <dbReference type="NCBI Taxonomy" id="1378264"/>
    <lineage>
        <taxon>Eukaryota</taxon>
        <taxon>Fungi</taxon>
        <taxon>Dikarya</taxon>
        <taxon>Ascomycota</taxon>
        <taxon>Saccharomycotina</taxon>
        <taxon>Saccharomycetes</taxon>
        <taxon>Phaffomycetales</taxon>
        <taxon>Wickerhamomycetaceae</taxon>
        <taxon>Wickerhamomyces</taxon>
    </lineage>
</organism>
<dbReference type="GO" id="GO:0005743">
    <property type="term" value="C:mitochondrial inner membrane"/>
    <property type="evidence" value="ECO:0007669"/>
    <property type="project" value="UniProtKB-SubCell"/>
</dbReference>
<dbReference type="Pfam" id="PF24550">
    <property type="entry name" value="LIS_MGM1"/>
    <property type="match status" value="1"/>
</dbReference>
<evidence type="ECO:0000256" key="11">
    <source>
        <dbReference type="ARBA" id="ARBA00022989"/>
    </source>
</evidence>
<accession>A0A9P8TC38</accession>
<evidence type="ECO:0000256" key="13">
    <source>
        <dbReference type="ARBA" id="ARBA00023134"/>
    </source>
</evidence>
<feature type="domain" description="GED" evidence="19">
    <location>
        <begin position="797"/>
        <end position="890"/>
    </location>
</feature>
<evidence type="ECO:0000256" key="14">
    <source>
        <dbReference type="ARBA" id="ARBA00023136"/>
    </source>
</evidence>
<dbReference type="OrthoDB" id="5061070at2759"/>
<evidence type="ECO:0000256" key="16">
    <source>
        <dbReference type="ARBA" id="ARBA00048040"/>
    </source>
</evidence>
<keyword evidence="4" id="KW-0812">Transmembrane</keyword>
<dbReference type="InterPro" id="IPR022812">
    <property type="entry name" value="Dynamin"/>
</dbReference>
<comment type="subcellular location">
    <subcellularLocation>
        <location evidence="1">Mitochondrion inner membrane</location>
    </subcellularLocation>
    <subcellularLocation>
        <location evidence="2">Mitochondrion intermembrane space</location>
    </subcellularLocation>
</comment>
<keyword evidence="12" id="KW-0496">Mitochondrion</keyword>
<feature type="compositionally biased region" description="Acidic residues" evidence="18">
    <location>
        <begin position="201"/>
        <end position="215"/>
    </location>
</feature>
<keyword evidence="11" id="KW-1133">Transmembrane helix</keyword>
<dbReference type="PROSITE" id="PS51718">
    <property type="entry name" value="G_DYNAMIN_2"/>
    <property type="match status" value="1"/>
</dbReference>
<sequence>MIRQNSLPFISITKGKSFQSVSLLKNNYSSMISNKRFLSNSPLIFSTFKIINKQQQHNQQIYLINRQLRSISFSSIPKFIGKTVKLPAYLGGGLAAAGSYVAFKVEEASNYTTDKLNQLKDLGNGVFDKTSEFFNNLKFNEDQSGNNNYNNNNPNTDGDSTTAIGTATAAAIGLNTDENENDDDDDDDNVDENGKEKLLGEDDDNEDDEEEDDTTNDQMLNLTRQMIEIRSLLQEIDRSADTLKLPSIVVIGSQSSGKSSVLESIVGHEFLPKGSNMVTRRPIELTLVNTPNTAAETADFPALKMYNLTNFEQVQKILFDLNMAVPEIDAISNDPIQLTIRSPTIPDLSLVDLPGYIQVEAADQPPILKSKIRELCDKYLESPNIILAISAADVDLANSAALRASKIADPKGERTIGVITKLDLVDPKIARNILLNKKYPLKMGYVGVITKSPSKSLFKVKRGHDAFIAQQNFEYSYFKTNKSDFNQCNVSTKILKKKLIKVLEKTMSMSLTPTANLVQQELDETSYKFKVEFNDRHLTPKTYLAENVDALKLSIKEFNENFGRLELKSILRNELDQRVLDLLASRYWNKFSESPKDTKILIENLNDLNSLKIEDSFWAKKLELTTSSLTKLGVGRLSTSLITNAILSEVENIVDTTQLKNHPLLKEVVKEAAQNVLNTRYLSTADQVENCIKPYKYEVDVEDREWNVSRDHSIHLIKEELQQVNQSLQAMKNSIGGRKLNQVMQYLEDSGKITTEETLGFSSTLLSRGREALFLRDRITILNLRLKALKSNSCKVKDNKFKCPEVFLNVVNEKLTTTAVLFLNVELLTDFFYKFPRELDLKLNSNLTIEQIEKFAKEDPKIKRHIELQQRKELLELVLNKIDGILAFQRNKNITNNGNIINEGFMKWR</sequence>
<dbReference type="FunFam" id="3.40.50.300:FF:000741">
    <property type="entry name" value="Putative mitochondrial dynamin GTPase"/>
    <property type="match status" value="1"/>
</dbReference>
<dbReference type="Proteomes" id="UP000769528">
    <property type="component" value="Unassembled WGS sequence"/>
</dbReference>
<comment type="similarity">
    <text evidence="17">Belongs to the TRAFAC class dynamin-like GTPase superfamily. Dynamin/Fzo/YdjA family.</text>
</comment>
<keyword evidence="9" id="KW-0460">Magnesium</keyword>
<dbReference type="InterPro" id="IPR030381">
    <property type="entry name" value="G_DYNAMIN_dom"/>
</dbReference>
<dbReference type="AlphaFoldDB" id="A0A9P8TC38"/>
<keyword evidence="7" id="KW-0999">Mitochondrion inner membrane</keyword>
<gene>
    <name evidence="21" type="ORF">WICMUC_004053</name>
</gene>
<protein>
    <recommendedName>
        <fullName evidence="3">dynamin GTPase</fullName>
        <ecNumber evidence="3">3.6.5.5</ecNumber>
    </recommendedName>
</protein>
<evidence type="ECO:0000256" key="12">
    <source>
        <dbReference type="ARBA" id="ARBA00023128"/>
    </source>
</evidence>
<dbReference type="InterPro" id="IPR001401">
    <property type="entry name" value="Dynamin_GTPase"/>
</dbReference>
<dbReference type="PANTHER" id="PTHR11566">
    <property type="entry name" value="DYNAMIN"/>
    <property type="match status" value="1"/>
</dbReference>
<dbReference type="PROSITE" id="PS51388">
    <property type="entry name" value="GED"/>
    <property type="match status" value="1"/>
</dbReference>
<feature type="region of interest" description="Disordered" evidence="18">
    <location>
        <begin position="173"/>
        <end position="218"/>
    </location>
</feature>
<dbReference type="InterPro" id="IPR020850">
    <property type="entry name" value="GED_dom"/>
</dbReference>
<evidence type="ECO:0000256" key="10">
    <source>
        <dbReference type="ARBA" id="ARBA00022946"/>
    </source>
</evidence>
<dbReference type="Gene3D" id="3.40.50.300">
    <property type="entry name" value="P-loop containing nucleotide triphosphate hydrolases"/>
    <property type="match status" value="1"/>
</dbReference>
<evidence type="ECO:0000313" key="21">
    <source>
        <dbReference type="EMBL" id="KAH3672831.1"/>
    </source>
</evidence>
<evidence type="ECO:0000259" key="20">
    <source>
        <dbReference type="PROSITE" id="PS51718"/>
    </source>
</evidence>
<dbReference type="GO" id="GO:0031623">
    <property type="term" value="P:receptor internalization"/>
    <property type="evidence" value="ECO:0007669"/>
    <property type="project" value="TreeGrafter"/>
</dbReference>
<evidence type="ECO:0000256" key="15">
    <source>
        <dbReference type="ARBA" id="ARBA00023157"/>
    </source>
</evidence>
<dbReference type="InterPro" id="IPR019762">
    <property type="entry name" value="Dynamin_GTPase_CS"/>
</dbReference>
<dbReference type="EMBL" id="JAEUBF010001112">
    <property type="protein sequence ID" value="KAH3672831.1"/>
    <property type="molecule type" value="Genomic_DNA"/>
</dbReference>
<dbReference type="PRINTS" id="PR00195">
    <property type="entry name" value="DYNAMIN"/>
</dbReference>
<evidence type="ECO:0000256" key="1">
    <source>
        <dbReference type="ARBA" id="ARBA00004273"/>
    </source>
</evidence>
<dbReference type="GO" id="GO:0008053">
    <property type="term" value="P:mitochondrial fusion"/>
    <property type="evidence" value="ECO:0007669"/>
    <property type="project" value="TreeGrafter"/>
</dbReference>
<dbReference type="PANTHER" id="PTHR11566:SF212">
    <property type="entry name" value="DYNAMIN"/>
    <property type="match status" value="1"/>
</dbReference>
<evidence type="ECO:0000256" key="17">
    <source>
        <dbReference type="RuleBase" id="RU003932"/>
    </source>
</evidence>
<keyword evidence="14" id="KW-0472">Membrane</keyword>
<evidence type="ECO:0000256" key="8">
    <source>
        <dbReference type="ARBA" id="ARBA00022801"/>
    </source>
</evidence>
<dbReference type="SMART" id="SM00053">
    <property type="entry name" value="DYNc"/>
    <property type="match status" value="1"/>
</dbReference>
<keyword evidence="6 17" id="KW-0547">Nucleotide-binding</keyword>
<feature type="compositionally biased region" description="Low complexity" evidence="18">
    <location>
        <begin position="146"/>
        <end position="162"/>
    </location>
</feature>
<evidence type="ECO:0000313" key="22">
    <source>
        <dbReference type="Proteomes" id="UP000769528"/>
    </source>
</evidence>
<name>A0A9P8TC38_9ASCO</name>
<keyword evidence="8" id="KW-0378">Hydrolase</keyword>
<dbReference type="GO" id="GO:0003924">
    <property type="term" value="F:GTPase activity"/>
    <property type="evidence" value="ECO:0007669"/>
    <property type="project" value="InterPro"/>
</dbReference>
<dbReference type="GO" id="GO:0005874">
    <property type="term" value="C:microtubule"/>
    <property type="evidence" value="ECO:0007669"/>
    <property type="project" value="TreeGrafter"/>
</dbReference>
<comment type="caution">
    <text evidence="21">The sequence shown here is derived from an EMBL/GenBank/DDBJ whole genome shotgun (WGS) entry which is preliminary data.</text>
</comment>
<dbReference type="GO" id="GO:0005525">
    <property type="term" value="F:GTP binding"/>
    <property type="evidence" value="ECO:0007669"/>
    <property type="project" value="UniProtKB-KW"/>
</dbReference>
<reference evidence="21" key="1">
    <citation type="journal article" date="2021" name="Open Biol.">
        <title>Shared evolutionary footprints suggest mitochondrial oxidative damage underlies multiple complex I losses in fungi.</title>
        <authorList>
            <person name="Schikora-Tamarit M.A."/>
            <person name="Marcet-Houben M."/>
            <person name="Nosek J."/>
            <person name="Gabaldon T."/>
        </authorList>
    </citation>
    <scope>NUCLEOTIDE SEQUENCE</scope>
    <source>
        <strain evidence="21">CBS6341</strain>
    </source>
</reference>
<evidence type="ECO:0000256" key="5">
    <source>
        <dbReference type="ARBA" id="ARBA00022723"/>
    </source>
</evidence>
<dbReference type="SUPFAM" id="SSF52540">
    <property type="entry name" value="P-loop containing nucleoside triphosphate hydrolases"/>
    <property type="match status" value="1"/>
</dbReference>
<dbReference type="InterPro" id="IPR045063">
    <property type="entry name" value="Dynamin_N"/>
</dbReference>
<feature type="compositionally biased region" description="Acidic residues" evidence="18">
    <location>
        <begin position="177"/>
        <end position="191"/>
    </location>
</feature>
<dbReference type="CDD" id="cd08771">
    <property type="entry name" value="DLP_1"/>
    <property type="match status" value="1"/>
</dbReference>
<dbReference type="PROSITE" id="PS00410">
    <property type="entry name" value="G_DYNAMIN_1"/>
    <property type="match status" value="1"/>
</dbReference>
<dbReference type="EC" id="3.6.5.5" evidence="3"/>
<evidence type="ECO:0000259" key="19">
    <source>
        <dbReference type="PROSITE" id="PS51388"/>
    </source>
</evidence>
<dbReference type="GO" id="GO:0046872">
    <property type="term" value="F:metal ion binding"/>
    <property type="evidence" value="ECO:0007669"/>
    <property type="project" value="UniProtKB-KW"/>
</dbReference>
<dbReference type="GO" id="GO:0061024">
    <property type="term" value="P:membrane organization"/>
    <property type="evidence" value="ECO:0007669"/>
    <property type="project" value="UniProtKB-ARBA"/>
</dbReference>
<proteinExistence type="inferred from homology"/>
<evidence type="ECO:0000256" key="4">
    <source>
        <dbReference type="ARBA" id="ARBA00022692"/>
    </source>
</evidence>
<reference evidence="21" key="2">
    <citation type="submission" date="2021-01" db="EMBL/GenBank/DDBJ databases">
        <authorList>
            <person name="Schikora-Tamarit M.A."/>
        </authorList>
    </citation>
    <scope>NUCLEOTIDE SEQUENCE</scope>
    <source>
        <strain evidence="21">CBS6341</strain>
    </source>
</reference>
<comment type="catalytic activity">
    <reaction evidence="16">
        <text>GTP + H2O = GDP + phosphate + H(+)</text>
        <dbReference type="Rhea" id="RHEA:19669"/>
        <dbReference type="ChEBI" id="CHEBI:15377"/>
        <dbReference type="ChEBI" id="CHEBI:15378"/>
        <dbReference type="ChEBI" id="CHEBI:37565"/>
        <dbReference type="ChEBI" id="CHEBI:43474"/>
        <dbReference type="ChEBI" id="CHEBI:58189"/>
        <dbReference type="EC" id="3.6.5.5"/>
    </reaction>
</comment>
<dbReference type="InterPro" id="IPR027417">
    <property type="entry name" value="P-loop_NTPase"/>
</dbReference>
<evidence type="ECO:0000256" key="18">
    <source>
        <dbReference type="SAM" id="MobiDB-lite"/>
    </source>
</evidence>
<dbReference type="GO" id="GO:0008017">
    <property type="term" value="F:microtubule binding"/>
    <property type="evidence" value="ECO:0007669"/>
    <property type="project" value="TreeGrafter"/>
</dbReference>
<dbReference type="InterPro" id="IPR056495">
    <property type="entry name" value="LIS_MGM1"/>
</dbReference>